<dbReference type="Gene3D" id="1.10.630.10">
    <property type="entry name" value="Cytochrome P450"/>
    <property type="match status" value="1"/>
</dbReference>
<dbReference type="GO" id="GO:0020037">
    <property type="term" value="F:heme binding"/>
    <property type="evidence" value="ECO:0007669"/>
    <property type="project" value="InterPro"/>
</dbReference>
<dbReference type="PANTHER" id="PTHR46206:SF1">
    <property type="entry name" value="P450, PUTATIVE (EUROFUNG)-RELATED"/>
    <property type="match status" value="1"/>
</dbReference>
<evidence type="ECO:0000313" key="10">
    <source>
        <dbReference type="EMBL" id="OQE09322.1"/>
    </source>
</evidence>
<proteinExistence type="inferred from homology"/>
<dbReference type="PANTHER" id="PTHR46206">
    <property type="entry name" value="CYTOCHROME P450"/>
    <property type="match status" value="1"/>
</dbReference>
<dbReference type="GO" id="GO:0043386">
    <property type="term" value="P:mycotoxin biosynthetic process"/>
    <property type="evidence" value="ECO:0007669"/>
    <property type="project" value="UniProtKB-ARBA"/>
</dbReference>
<keyword evidence="11" id="KW-1185">Reference proteome</keyword>
<dbReference type="SUPFAM" id="SSF48264">
    <property type="entry name" value="Cytochrome P450"/>
    <property type="match status" value="1"/>
</dbReference>
<evidence type="ECO:0000256" key="7">
    <source>
        <dbReference type="ARBA" id="ARBA00023033"/>
    </source>
</evidence>
<keyword evidence="4 8" id="KW-0479">Metal-binding</keyword>
<comment type="similarity">
    <text evidence="2">Belongs to the cytochrome P450 family.</text>
</comment>
<comment type="cofactor">
    <cofactor evidence="1 8">
        <name>heme</name>
        <dbReference type="ChEBI" id="CHEBI:30413"/>
    </cofactor>
</comment>
<dbReference type="InterPro" id="IPR001128">
    <property type="entry name" value="Cyt_P450"/>
</dbReference>
<evidence type="ECO:0000256" key="2">
    <source>
        <dbReference type="ARBA" id="ARBA00010617"/>
    </source>
</evidence>
<dbReference type="EMBL" id="MLQL01000111">
    <property type="protein sequence ID" value="OQE09322.1"/>
    <property type="molecule type" value="Genomic_DNA"/>
</dbReference>
<dbReference type="Proteomes" id="UP000191342">
    <property type="component" value="Unassembled WGS sequence"/>
</dbReference>
<feature type="transmembrane region" description="Helical" evidence="9">
    <location>
        <begin position="6"/>
        <end position="24"/>
    </location>
</feature>
<protein>
    <recommendedName>
        <fullName evidence="12">Cytochrome P450</fullName>
    </recommendedName>
</protein>
<keyword evidence="9" id="KW-1133">Transmembrane helix</keyword>
<dbReference type="InterPro" id="IPR036396">
    <property type="entry name" value="Cyt_P450_sf"/>
</dbReference>
<evidence type="ECO:0000256" key="5">
    <source>
        <dbReference type="ARBA" id="ARBA00023002"/>
    </source>
</evidence>
<evidence type="ECO:0000256" key="8">
    <source>
        <dbReference type="PIRSR" id="PIRSR602403-1"/>
    </source>
</evidence>
<reference evidence="11" key="1">
    <citation type="journal article" date="2017" name="Nat. Microbiol.">
        <title>Global analysis of biosynthetic gene clusters reveals vast potential of secondary metabolite production in Penicillium species.</title>
        <authorList>
            <person name="Nielsen J.C."/>
            <person name="Grijseels S."/>
            <person name="Prigent S."/>
            <person name="Ji B."/>
            <person name="Dainat J."/>
            <person name="Nielsen K.F."/>
            <person name="Frisvad J.C."/>
            <person name="Workman M."/>
            <person name="Nielsen J."/>
        </authorList>
    </citation>
    <scope>NUCLEOTIDE SEQUENCE [LARGE SCALE GENOMIC DNA]</scope>
    <source>
        <strain evidence="11">IBT 14082</strain>
    </source>
</reference>
<sequence length="539" mass="61033">MTTWTSNSILATYGALAFGLLVLIGRTWVRPQRVPPGIQWAGKRPNEFLAEVRACLREYTTGITTMMSAYKKFNVAGIPFLLPTTGFEPQVMLPQEWIKWVVDQPEDILSSRQVQGERLGLNYILPALDITSDFAIIEAIRIHLTRNVGKVQADLVDELRQSVDKVFGMNTEEWSEVNVHSAMKELTFKSTGRVLFGHSLSHNEKFMHGLSGFSTWFGIGIILVGQLIPWQFRRFVGSLCPLPMAYYRAICTRHVGPVFSERFENMQRKIHDPIFDYSPPEDLITWVCRAAFNMKDQTITNGKSLASRFILLMSGALSSSVAITTHALVDLLGSDPQHNYVQLLREESESTLLTEDDWNRSTSLLKLHRLDSVFRESLRRNPPTLRGLSRQVMPKEGVILPNGQKLPQGAWIGVPVLAIQADERFYDQPDIFSPLRFVPTEVAKRTLMVTTSDTFLPFGHARGSCPGRWFASHFMKLLFAYIMINYELEPLEGGRPLNKVVGDHLIPPIQVSIRVRRRALSTESKSASLQTASNREPYR</sequence>
<dbReference type="CDD" id="cd11041">
    <property type="entry name" value="CYP503A1-like"/>
    <property type="match status" value="1"/>
</dbReference>
<accession>A0A1V6S5L1</accession>
<keyword evidence="5" id="KW-0560">Oxidoreductase</keyword>
<dbReference type="PRINTS" id="PR00465">
    <property type="entry name" value="EP450IV"/>
</dbReference>
<evidence type="ECO:0000313" key="11">
    <source>
        <dbReference type="Proteomes" id="UP000191342"/>
    </source>
</evidence>
<feature type="binding site" description="axial binding residue" evidence="8">
    <location>
        <position position="465"/>
    </location>
    <ligand>
        <name>heme</name>
        <dbReference type="ChEBI" id="CHEBI:30413"/>
    </ligand>
    <ligandPart>
        <name>Fe</name>
        <dbReference type="ChEBI" id="CHEBI:18248"/>
    </ligandPart>
</feature>
<evidence type="ECO:0000256" key="6">
    <source>
        <dbReference type="ARBA" id="ARBA00023004"/>
    </source>
</evidence>
<evidence type="ECO:0008006" key="12">
    <source>
        <dbReference type="Google" id="ProtNLM"/>
    </source>
</evidence>
<name>A0A1V6S5L1_9EURO</name>
<keyword evidence="3 8" id="KW-0349">Heme</keyword>
<dbReference type="STRING" id="254877.A0A1V6S5L1"/>
<evidence type="ECO:0000256" key="3">
    <source>
        <dbReference type="ARBA" id="ARBA00022617"/>
    </source>
</evidence>
<dbReference type="GO" id="GO:0016705">
    <property type="term" value="F:oxidoreductase activity, acting on paired donors, with incorporation or reduction of molecular oxygen"/>
    <property type="evidence" value="ECO:0007669"/>
    <property type="project" value="InterPro"/>
</dbReference>
<dbReference type="Pfam" id="PF00067">
    <property type="entry name" value="p450"/>
    <property type="match status" value="1"/>
</dbReference>
<keyword evidence="7" id="KW-0503">Monooxygenase</keyword>
<dbReference type="AlphaFoldDB" id="A0A1V6S5L1"/>
<gene>
    <name evidence="10" type="ORF">PENFLA_c111G09335</name>
</gene>
<evidence type="ECO:0000256" key="1">
    <source>
        <dbReference type="ARBA" id="ARBA00001971"/>
    </source>
</evidence>
<organism evidence="10 11">
    <name type="scientific">Penicillium flavigenum</name>
    <dbReference type="NCBI Taxonomy" id="254877"/>
    <lineage>
        <taxon>Eukaryota</taxon>
        <taxon>Fungi</taxon>
        <taxon>Dikarya</taxon>
        <taxon>Ascomycota</taxon>
        <taxon>Pezizomycotina</taxon>
        <taxon>Eurotiomycetes</taxon>
        <taxon>Eurotiomycetidae</taxon>
        <taxon>Eurotiales</taxon>
        <taxon>Aspergillaceae</taxon>
        <taxon>Penicillium</taxon>
    </lineage>
</organism>
<evidence type="ECO:0000256" key="4">
    <source>
        <dbReference type="ARBA" id="ARBA00022723"/>
    </source>
</evidence>
<dbReference type="InterPro" id="IPR002403">
    <property type="entry name" value="Cyt_P450_E_grp-IV"/>
</dbReference>
<dbReference type="GO" id="GO:0004497">
    <property type="term" value="F:monooxygenase activity"/>
    <property type="evidence" value="ECO:0007669"/>
    <property type="project" value="UniProtKB-KW"/>
</dbReference>
<keyword evidence="9" id="KW-0812">Transmembrane</keyword>
<keyword evidence="9" id="KW-0472">Membrane</keyword>
<keyword evidence="6 8" id="KW-0408">Iron</keyword>
<evidence type="ECO:0000256" key="9">
    <source>
        <dbReference type="SAM" id="Phobius"/>
    </source>
</evidence>
<dbReference type="GO" id="GO:0005506">
    <property type="term" value="F:iron ion binding"/>
    <property type="evidence" value="ECO:0007669"/>
    <property type="project" value="InterPro"/>
</dbReference>
<dbReference type="OrthoDB" id="1844152at2759"/>
<comment type="caution">
    <text evidence="10">The sequence shown here is derived from an EMBL/GenBank/DDBJ whole genome shotgun (WGS) entry which is preliminary data.</text>
</comment>